<reference evidence="4 5" key="1">
    <citation type="submission" date="2015-01" db="EMBL/GenBank/DDBJ databases">
        <title>Evolution of Trichinella species and genotypes.</title>
        <authorList>
            <person name="Korhonen P.K."/>
            <person name="Edoardo P."/>
            <person name="Giuseppe L.R."/>
            <person name="Gasser R.B."/>
        </authorList>
    </citation>
    <scope>NUCLEOTIDE SEQUENCE [LARGE SCALE GENOMIC DNA]</scope>
    <source>
        <strain evidence="3">ISS176</strain>
        <strain evidence="1">ISS588</strain>
    </source>
</reference>
<dbReference type="EMBL" id="JYDS01006083">
    <property type="protein sequence ID" value="KRY94034.1"/>
    <property type="molecule type" value="Genomic_DNA"/>
</dbReference>
<keyword evidence="4" id="KW-1185">Reference proteome</keyword>
<dbReference type="EMBL" id="JYDV01002968">
    <property type="protein sequence ID" value="KRY97011.1"/>
    <property type="molecule type" value="Genomic_DNA"/>
</dbReference>
<protein>
    <submittedName>
        <fullName evidence="3">Uncharacterized protein</fullName>
    </submittedName>
</protein>
<feature type="non-terminal residue" evidence="3">
    <location>
        <position position="1"/>
    </location>
</feature>
<comment type="caution">
    <text evidence="3">The sequence shown here is derived from an EMBL/GenBank/DDBJ whole genome shotgun (WGS) entry which is preliminary data.</text>
</comment>
<organism evidence="3 5">
    <name type="scientific">Trichinella pseudospiralis</name>
    <name type="common">Parasitic roundworm</name>
    <dbReference type="NCBI Taxonomy" id="6337"/>
    <lineage>
        <taxon>Eukaryota</taxon>
        <taxon>Metazoa</taxon>
        <taxon>Ecdysozoa</taxon>
        <taxon>Nematoda</taxon>
        <taxon>Enoplea</taxon>
        <taxon>Dorylaimia</taxon>
        <taxon>Trichinellida</taxon>
        <taxon>Trichinellidae</taxon>
        <taxon>Trichinella</taxon>
    </lineage>
</organism>
<dbReference type="Proteomes" id="UP000054826">
    <property type="component" value="Unassembled WGS sequence"/>
</dbReference>
<evidence type="ECO:0000313" key="1">
    <source>
        <dbReference type="EMBL" id="KRY93997.1"/>
    </source>
</evidence>
<accession>A0A0V1GGU8</accession>
<evidence type="ECO:0000313" key="3">
    <source>
        <dbReference type="EMBL" id="KRY97011.1"/>
    </source>
</evidence>
<gene>
    <name evidence="1" type="ORF">T4B_12528</name>
    <name evidence="2" type="ORF">T4B_9983</name>
    <name evidence="3" type="ORF">T4C_12420</name>
</gene>
<proteinExistence type="predicted"/>
<evidence type="ECO:0000313" key="2">
    <source>
        <dbReference type="EMBL" id="KRY94034.1"/>
    </source>
</evidence>
<dbReference type="Proteomes" id="UP000054805">
    <property type="component" value="Unassembled WGS sequence"/>
</dbReference>
<sequence length="32" mass="3932">LCFLQDFTSIDTHYIQFREITFFSKISNFRDV</sequence>
<name>A0A0V1GGU8_TRIPS</name>
<dbReference type="EMBL" id="JYDS01006151">
    <property type="protein sequence ID" value="KRY93997.1"/>
    <property type="molecule type" value="Genomic_DNA"/>
</dbReference>
<evidence type="ECO:0000313" key="4">
    <source>
        <dbReference type="Proteomes" id="UP000054805"/>
    </source>
</evidence>
<dbReference type="AlphaFoldDB" id="A0A0V1GGU8"/>
<evidence type="ECO:0000313" key="5">
    <source>
        <dbReference type="Proteomes" id="UP000054826"/>
    </source>
</evidence>